<comment type="similarity">
    <text evidence="3 14">Belongs to the pyruvate kinase family.</text>
</comment>
<dbReference type="InterPro" id="IPR015813">
    <property type="entry name" value="Pyrv/PenolPyrv_kinase-like_dom"/>
</dbReference>
<evidence type="ECO:0000256" key="6">
    <source>
        <dbReference type="ARBA" id="ARBA00022679"/>
    </source>
</evidence>
<dbReference type="Gene3D" id="3.20.20.60">
    <property type="entry name" value="Phosphoenolpyruvate-binding domains"/>
    <property type="match status" value="1"/>
</dbReference>
<dbReference type="Proteomes" id="UP000470082">
    <property type="component" value="Unassembled WGS sequence"/>
</dbReference>
<evidence type="ECO:0000256" key="11">
    <source>
        <dbReference type="ARBA" id="ARBA00022842"/>
    </source>
</evidence>
<keyword evidence="9 14" id="KW-0418">Kinase</keyword>
<dbReference type="AlphaFoldDB" id="A0A7X2N4Q6"/>
<feature type="domain" description="Pyruvate kinase barrel" evidence="15">
    <location>
        <begin position="4"/>
        <end position="303"/>
    </location>
</feature>
<dbReference type="EC" id="2.7.1.40" evidence="4 14"/>
<dbReference type="Gene3D" id="2.40.33.10">
    <property type="entry name" value="PK beta-barrel domain-like"/>
    <property type="match status" value="1"/>
</dbReference>
<evidence type="ECO:0000256" key="4">
    <source>
        <dbReference type="ARBA" id="ARBA00012142"/>
    </source>
</evidence>
<evidence type="ECO:0000313" key="17">
    <source>
        <dbReference type="Proteomes" id="UP000470082"/>
    </source>
</evidence>
<organism evidence="16 17">
    <name type="scientific">Floccifex porci</name>
    <dbReference type="NCBI Taxonomy" id="2606629"/>
    <lineage>
        <taxon>Bacteria</taxon>
        <taxon>Bacillati</taxon>
        <taxon>Bacillota</taxon>
        <taxon>Erysipelotrichia</taxon>
        <taxon>Erysipelotrichales</taxon>
        <taxon>Erysipelotrichaceae</taxon>
        <taxon>Floccifex</taxon>
    </lineage>
</organism>
<comment type="cofactor">
    <cofactor evidence="1">
        <name>K(+)</name>
        <dbReference type="ChEBI" id="CHEBI:29103"/>
    </cofactor>
</comment>
<evidence type="ECO:0000256" key="2">
    <source>
        <dbReference type="ARBA" id="ARBA00004997"/>
    </source>
</evidence>
<dbReference type="GO" id="GO:0030955">
    <property type="term" value="F:potassium ion binding"/>
    <property type="evidence" value="ECO:0007669"/>
    <property type="project" value="InterPro"/>
</dbReference>
<dbReference type="InterPro" id="IPR001697">
    <property type="entry name" value="Pyr_Knase"/>
</dbReference>
<evidence type="ECO:0000313" key="16">
    <source>
        <dbReference type="EMBL" id="MSS02398.1"/>
    </source>
</evidence>
<protein>
    <recommendedName>
        <fullName evidence="5 14">Pyruvate kinase</fullName>
        <ecNumber evidence="4 14">2.7.1.40</ecNumber>
    </recommendedName>
</protein>
<reference evidence="16 17" key="1">
    <citation type="submission" date="2019-08" db="EMBL/GenBank/DDBJ databases">
        <title>In-depth cultivation of the pig gut microbiome towards novel bacterial diversity and tailored functional studies.</title>
        <authorList>
            <person name="Wylensek D."/>
            <person name="Hitch T.C.A."/>
            <person name="Clavel T."/>
        </authorList>
    </citation>
    <scope>NUCLEOTIDE SEQUENCE [LARGE SCALE GENOMIC DNA]</scope>
    <source>
        <strain evidence="16 17">LKV-178-WT-2G</strain>
    </source>
</reference>
<evidence type="ECO:0000256" key="12">
    <source>
        <dbReference type="ARBA" id="ARBA00023152"/>
    </source>
</evidence>
<dbReference type="RefSeq" id="WP_154461560.1">
    <property type="nucleotide sequence ID" value="NZ_JBJEEW010000040.1"/>
</dbReference>
<sequence>MDLEIYGTLGPSCCEEETIVQLFKKGMTGMRINLSHVNLQQAANWIEAFHKAAKRCSIKPDLLMDMQGPELRIGKVEKECRLNEIIDMNELDIPEVVLKELKKDQMVLIDDGKIHIQMIDSIKGKVVQEGKITSRKSIALPGVSIQLPSLTDTDIKNISMAKNFGVTGLMQPFVRNEHDLIYVKNKLKEYHTDIKIYAKIENEQGVGQIESLIKHCDQIIIARGDLANSVGLIQLPSVQRKIEEICKKNNMPYMIVTEMLYSMIKNASPTRAEVNDIYYAVYNGAKSIMLTAETAMGQYPVQAMEYFVEVAKIAWNDKKRKTL</sequence>
<evidence type="ECO:0000256" key="9">
    <source>
        <dbReference type="ARBA" id="ARBA00022777"/>
    </source>
</evidence>
<keyword evidence="8" id="KW-0547">Nucleotide-binding</keyword>
<proteinExistence type="inferred from homology"/>
<keyword evidence="13 16" id="KW-0670">Pyruvate</keyword>
<evidence type="ECO:0000256" key="14">
    <source>
        <dbReference type="RuleBase" id="RU000504"/>
    </source>
</evidence>
<evidence type="ECO:0000256" key="10">
    <source>
        <dbReference type="ARBA" id="ARBA00022840"/>
    </source>
</evidence>
<comment type="caution">
    <text evidence="16">The sequence shown here is derived from an EMBL/GenBank/DDBJ whole genome shotgun (WGS) entry which is preliminary data.</text>
</comment>
<name>A0A7X2N4Q6_9FIRM</name>
<dbReference type="InterPro" id="IPR015793">
    <property type="entry name" value="Pyrv_Knase_brl"/>
</dbReference>
<dbReference type="UniPathway" id="UPA00109">
    <property type="reaction ID" value="UER00188"/>
</dbReference>
<evidence type="ECO:0000256" key="7">
    <source>
        <dbReference type="ARBA" id="ARBA00022723"/>
    </source>
</evidence>
<keyword evidence="12 14" id="KW-0324">Glycolysis</keyword>
<evidence type="ECO:0000256" key="13">
    <source>
        <dbReference type="ARBA" id="ARBA00023317"/>
    </source>
</evidence>
<dbReference type="Pfam" id="PF00224">
    <property type="entry name" value="PK"/>
    <property type="match status" value="1"/>
</dbReference>
<comment type="pathway">
    <text evidence="2 14">Carbohydrate degradation; glycolysis; pyruvate from D-glyceraldehyde 3-phosphate: step 5/5.</text>
</comment>
<dbReference type="GO" id="GO:0016301">
    <property type="term" value="F:kinase activity"/>
    <property type="evidence" value="ECO:0007669"/>
    <property type="project" value="UniProtKB-KW"/>
</dbReference>
<evidence type="ECO:0000259" key="15">
    <source>
        <dbReference type="Pfam" id="PF00224"/>
    </source>
</evidence>
<keyword evidence="7" id="KW-0479">Metal-binding</keyword>
<evidence type="ECO:0000256" key="5">
    <source>
        <dbReference type="ARBA" id="ARBA00018587"/>
    </source>
</evidence>
<dbReference type="InterPro" id="IPR040442">
    <property type="entry name" value="Pyrv_kinase-like_dom_sf"/>
</dbReference>
<dbReference type="SUPFAM" id="SSF50800">
    <property type="entry name" value="PK beta-barrel domain-like"/>
    <property type="match status" value="1"/>
</dbReference>
<comment type="catalytic activity">
    <reaction evidence="14">
        <text>pyruvate + ATP = phosphoenolpyruvate + ADP + H(+)</text>
        <dbReference type="Rhea" id="RHEA:18157"/>
        <dbReference type="ChEBI" id="CHEBI:15361"/>
        <dbReference type="ChEBI" id="CHEBI:15378"/>
        <dbReference type="ChEBI" id="CHEBI:30616"/>
        <dbReference type="ChEBI" id="CHEBI:58702"/>
        <dbReference type="ChEBI" id="CHEBI:456216"/>
        <dbReference type="EC" id="2.7.1.40"/>
    </reaction>
</comment>
<dbReference type="InterPro" id="IPR011037">
    <property type="entry name" value="Pyrv_Knase-like_insert_dom_sf"/>
</dbReference>
<keyword evidence="17" id="KW-1185">Reference proteome</keyword>
<dbReference type="GO" id="GO:0000287">
    <property type="term" value="F:magnesium ion binding"/>
    <property type="evidence" value="ECO:0007669"/>
    <property type="project" value="InterPro"/>
</dbReference>
<gene>
    <name evidence="16" type="ORF">FYJ50_09980</name>
</gene>
<keyword evidence="10" id="KW-0067">ATP-binding</keyword>
<dbReference type="PANTHER" id="PTHR11817">
    <property type="entry name" value="PYRUVATE KINASE"/>
    <property type="match status" value="1"/>
</dbReference>
<dbReference type="GO" id="GO:0005524">
    <property type="term" value="F:ATP binding"/>
    <property type="evidence" value="ECO:0007669"/>
    <property type="project" value="UniProtKB-KW"/>
</dbReference>
<evidence type="ECO:0000256" key="8">
    <source>
        <dbReference type="ARBA" id="ARBA00022741"/>
    </source>
</evidence>
<dbReference type="EMBL" id="VUMM01000031">
    <property type="protein sequence ID" value="MSS02398.1"/>
    <property type="molecule type" value="Genomic_DNA"/>
</dbReference>
<dbReference type="GO" id="GO:0004743">
    <property type="term" value="F:pyruvate kinase activity"/>
    <property type="evidence" value="ECO:0007669"/>
    <property type="project" value="UniProtKB-EC"/>
</dbReference>
<evidence type="ECO:0000256" key="1">
    <source>
        <dbReference type="ARBA" id="ARBA00001958"/>
    </source>
</evidence>
<dbReference type="SUPFAM" id="SSF51621">
    <property type="entry name" value="Phosphoenolpyruvate/pyruvate domain"/>
    <property type="match status" value="1"/>
</dbReference>
<keyword evidence="11 14" id="KW-0460">Magnesium</keyword>
<keyword evidence="6 14" id="KW-0808">Transferase</keyword>
<dbReference type="InterPro" id="IPR015806">
    <property type="entry name" value="Pyrv_Knase_insert_dom_sf"/>
</dbReference>
<dbReference type="PRINTS" id="PR01050">
    <property type="entry name" value="PYRUVTKNASE"/>
</dbReference>
<evidence type="ECO:0000256" key="3">
    <source>
        <dbReference type="ARBA" id="ARBA00008663"/>
    </source>
</evidence>
<accession>A0A7X2N4Q6</accession>